<organism evidence="2 3">
    <name type="scientific">Ruminococcus bicirculans</name>
    <name type="common">ex Wegman et al. 2014</name>
    <dbReference type="NCBI Taxonomy" id="1160721"/>
    <lineage>
        <taxon>Bacteria</taxon>
        <taxon>Bacillati</taxon>
        <taxon>Bacillota</taxon>
        <taxon>Clostridia</taxon>
        <taxon>Eubacteriales</taxon>
        <taxon>Oscillospiraceae</taxon>
        <taxon>Ruminococcus</taxon>
    </lineage>
</organism>
<evidence type="ECO:0000313" key="3">
    <source>
        <dbReference type="Proteomes" id="UP001211421"/>
    </source>
</evidence>
<gene>
    <name evidence="2" type="ORF">PNV70_03235</name>
</gene>
<dbReference type="EMBL" id="JAQMLS010000002">
    <property type="protein sequence ID" value="MDB8741080.1"/>
    <property type="molecule type" value="Genomic_DNA"/>
</dbReference>
<feature type="region of interest" description="Disordered" evidence="1">
    <location>
        <begin position="38"/>
        <end position="61"/>
    </location>
</feature>
<name>A0AAW6DXZ9_9FIRM</name>
<dbReference type="RefSeq" id="WP_195551113.1">
    <property type="nucleotide sequence ID" value="NZ_DAWBKL010000070.1"/>
</dbReference>
<feature type="region of interest" description="Disordered" evidence="1">
    <location>
        <begin position="1"/>
        <end position="20"/>
    </location>
</feature>
<proteinExistence type="predicted"/>
<feature type="compositionally biased region" description="Basic and acidic residues" evidence="1">
    <location>
        <begin position="1"/>
        <end position="10"/>
    </location>
</feature>
<dbReference type="Proteomes" id="UP001211421">
    <property type="component" value="Unassembled WGS sequence"/>
</dbReference>
<feature type="compositionally biased region" description="Basic and acidic residues" evidence="1">
    <location>
        <begin position="51"/>
        <end position="61"/>
    </location>
</feature>
<protein>
    <submittedName>
        <fullName evidence="2">Uncharacterized protein</fullName>
    </submittedName>
</protein>
<accession>A0AAW6DXZ9</accession>
<sequence>MSKENNKENQNKNINESVSHEPIVEINVRRNYSYVPIDSDISERPPIPTVDIDKNKKENDG</sequence>
<reference evidence="2" key="1">
    <citation type="submission" date="2023-01" db="EMBL/GenBank/DDBJ databases">
        <title>Human gut microbiome strain richness.</title>
        <authorList>
            <person name="Chen-Liaw A."/>
        </authorList>
    </citation>
    <scope>NUCLEOTIDE SEQUENCE</scope>
    <source>
        <strain evidence="2">D59st1_B8_D59t2_181005</strain>
    </source>
</reference>
<comment type="caution">
    <text evidence="2">The sequence shown here is derived from an EMBL/GenBank/DDBJ whole genome shotgun (WGS) entry which is preliminary data.</text>
</comment>
<dbReference type="AlphaFoldDB" id="A0AAW6DXZ9"/>
<evidence type="ECO:0000313" key="2">
    <source>
        <dbReference type="EMBL" id="MDB8741080.1"/>
    </source>
</evidence>
<evidence type="ECO:0000256" key="1">
    <source>
        <dbReference type="SAM" id="MobiDB-lite"/>
    </source>
</evidence>